<dbReference type="EMBL" id="BBMM01000003">
    <property type="protein sequence ID" value="GAK99759.1"/>
    <property type="molecule type" value="Genomic_DNA"/>
</dbReference>
<protein>
    <submittedName>
        <fullName evidence="1">Uncharacterized protein</fullName>
    </submittedName>
</protein>
<organism evidence="1 2">
    <name type="scientific">Nonlabens ulvanivorans</name>
    <name type="common">Persicivirga ulvanivorans</name>
    <dbReference type="NCBI Taxonomy" id="906888"/>
    <lineage>
        <taxon>Bacteria</taxon>
        <taxon>Pseudomonadati</taxon>
        <taxon>Bacteroidota</taxon>
        <taxon>Flavobacteriia</taxon>
        <taxon>Flavobacteriales</taxon>
        <taxon>Flavobacteriaceae</taxon>
        <taxon>Nonlabens</taxon>
    </lineage>
</organism>
<sequence>MENPIEKWINEDKDLYDLVVEIQSMNKTEIEQAEIAFNKICELYDLPKMPNDLERYEEYYENNDVEDPRSVFEEHALLKYLEPNNDPRGLVLSAIYHVKNGFGVQYEEIAEKEFGEEVPENLQIGIKGSGG</sequence>
<dbReference type="Proteomes" id="UP000029226">
    <property type="component" value="Unassembled WGS sequence"/>
</dbReference>
<reference evidence="1 2" key="1">
    <citation type="journal article" date="2014" name="Genome Announc.">
        <title>Draft Genome Sequences of Marine Flavobacterium Nonlabens Strains NR17, NR24, NR27, NR32, NR33, and Ara13.</title>
        <authorList>
            <person name="Nakanishi M."/>
            <person name="Meirelles P."/>
            <person name="Suzuki R."/>
            <person name="Takatani N."/>
            <person name="Mino S."/>
            <person name="Suda W."/>
            <person name="Oshima K."/>
            <person name="Hattori M."/>
            <person name="Ohkuma M."/>
            <person name="Hosokawa M."/>
            <person name="Miyashita K."/>
            <person name="Thompson F.L."/>
            <person name="Niwa A."/>
            <person name="Sawabe T."/>
            <person name="Sawabe T."/>
        </authorList>
    </citation>
    <scope>NUCLEOTIDE SEQUENCE [LARGE SCALE GENOMIC DNA]</scope>
    <source>
        <strain evidence="2">JCM19314</strain>
    </source>
</reference>
<comment type="caution">
    <text evidence="1">The sequence shown here is derived from an EMBL/GenBank/DDBJ whole genome shotgun (WGS) entry which is preliminary data.</text>
</comment>
<name>A0A090Q9J5_NONUL</name>
<evidence type="ECO:0000313" key="1">
    <source>
        <dbReference type="EMBL" id="GAK99759.1"/>
    </source>
</evidence>
<evidence type="ECO:0000313" key="2">
    <source>
        <dbReference type="Proteomes" id="UP000029226"/>
    </source>
</evidence>
<accession>A0A090Q9J5</accession>
<gene>
    <name evidence="1" type="ORF">JCM19314_944</name>
</gene>
<proteinExistence type="predicted"/>
<dbReference type="AlphaFoldDB" id="A0A090Q9J5"/>